<evidence type="ECO:0000313" key="3">
    <source>
        <dbReference type="Proteomes" id="UP000800094"/>
    </source>
</evidence>
<dbReference type="OrthoDB" id="5402392at2759"/>
<sequence length="448" mass="49601">MALRQTPCPVPDVDRALASYIHSREDTLRIRRTLSKYLTAGLRPVNSNTQNQHLNHECPHLCLAAITNPPGLKDSRMGYLNALRARNAAQTKHRELQTSLEGLQTRHTIESPAGNDSQYDNEVTRSYVSLLRCRIRVAELQVVQGSLEKLLSANPANGTNDPKNLVKNTIGEQPDLPAERLEKLSQAQDDESLILKLKKEVLEARASMERANSARLETQSTPQGAPNLTEQVYALGRAREELQEWVEGELAKMEEESEFIEDMSPVKRSIGGPSDLHLASSEAKIRGSYDQYTASRSAAISSYESLQRPPNADSNNANDRTGQAHPSSQQRDNPESARAIIRIFPYIPCLSRIDNNERSLLQQAVYLQAQLSLADEELAEIVLRLSGESHLLPSGSKAITSWGKTATEVEAATEQFVEGRLQESHHEINSIATIVDLCSLQSKVLSSS</sequence>
<protein>
    <submittedName>
        <fullName evidence="2">Uncharacterized protein</fullName>
    </submittedName>
</protein>
<evidence type="ECO:0000256" key="1">
    <source>
        <dbReference type="SAM" id="MobiDB-lite"/>
    </source>
</evidence>
<reference evidence="2" key="1">
    <citation type="journal article" date="2020" name="Stud. Mycol.">
        <title>101 Dothideomycetes genomes: a test case for predicting lifestyles and emergence of pathogens.</title>
        <authorList>
            <person name="Haridas S."/>
            <person name="Albert R."/>
            <person name="Binder M."/>
            <person name="Bloem J."/>
            <person name="Labutti K."/>
            <person name="Salamov A."/>
            <person name="Andreopoulos B."/>
            <person name="Baker S."/>
            <person name="Barry K."/>
            <person name="Bills G."/>
            <person name="Bluhm B."/>
            <person name="Cannon C."/>
            <person name="Castanera R."/>
            <person name="Culley D."/>
            <person name="Daum C."/>
            <person name="Ezra D."/>
            <person name="Gonzalez J."/>
            <person name="Henrissat B."/>
            <person name="Kuo A."/>
            <person name="Liang C."/>
            <person name="Lipzen A."/>
            <person name="Lutzoni F."/>
            <person name="Magnuson J."/>
            <person name="Mondo S."/>
            <person name="Nolan M."/>
            <person name="Ohm R."/>
            <person name="Pangilinan J."/>
            <person name="Park H.-J."/>
            <person name="Ramirez L."/>
            <person name="Alfaro M."/>
            <person name="Sun H."/>
            <person name="Tritt A."/>
            <person name="Yoshinaga Y."/>
            <person name="Zwiers L.-H."/>
            <person name="Turgeon B."/>
            <person name="Goodwin S."/>
            <person name="Spatafora J."/>
            <person name="Crous P."/>
            <person name="Grigoriev I."/>
        </authorList>
    </citation>
    <scope>NUCLEOTIDE SEQUENCE</scope>
    <source>
        <strain evidence="2">CBS 122368</strain>
    </source>
</reference>
<dbReference type="Proteomes" id="UP000800094">
    <property type="component" value="Unassembled WGS sequence"/>
</dbReference>
<feature type="region of interest" description="Disordered" evidence="1">
    <location>
        <begin position="300"/>
        <end position="335"/>
    </location>
</feature>
<evidence type="ECO:0000313" key="2">
    <source>
        <dbReference type="EMBL" id="KAF2253054.1"/>
    </source>
</evidence>
<dbReference type="RefSeq" id="XP_033688058.1">
    <property type="nucleotide sequence ID" value="XM_033828066.1"/>
</dbReference>
<name>A0A6A6IR90_9PLEO</name>
<feature type="compositionally biased region" description="Polar residues" evidence="1">
    <location>
        <begin position="312"/>
        <end position="331"/>
    </location>
</feature>
<dbReference type="AlphaFoldDB" id="A0A6A6IR90"/>
<proteinExistence type="predicted"/>
<dbReference type="GeneID" id="54581396"/>
<organism evidence="2 3">
    <name type="scientific">Trematosphaeria pertusa</name>
    <dbReference type="NCBI Taxonomy" id="390896"/>
    <lineage>
        <taxon>Eukaryota</taxon>
        <taxon>Fungi</taxon>
        <taxon>Dikarya</taxon>
        <taxon>Ascomycota</taxon>
        <taxon>Pezizomycotina</taxon>
        <taxon>Dothideomycetes</taxon>
        <taxon>Pleosporomycetidae</taxon>
        <taxon>Pleosporales</taxon>
        <taxon>Massarineae</taxon>
        <taxon>Trematosphaeriaceae</taxon>
        <taxon>Trematosphaeria</taxon>
    </lineage>
</organism>
<gene>
    <name evidence="2" type="ORF">BU26DRAFT_515437</name>
</gene>
<accession>A0A6A6IR90</accession>
<dbReference type="EMBL" id="ML987191">
    <property type="protein sequence ID" value="KAF2253054.1"/>
    <property type="molecule type" value="Genomic_DNA"/>
</dbReference>
<keyword evidence="3" id="KW-1185">Reference proteome</keyword>